<name>A0A3E4NMC3_9BACE</name>
<evidence type="ECO:0000313" key="5">
    <source>
        <dbReference type="Proteomes" id="UP000261210"/>
    </source>
</evidence>
<dbReference type="Proteomes" id="UP000474077">
    <property type="component" value="Unassembled WGS sequence"/>
</dbReference>
<dbReference type="InterPro" id="IPR042278">
    <property type="entry name" value="Mfa-like_1_N"/>
</dbReference>
<dbReference type="Gene3D" id="2.60.40.2630">
    <property type="match status" value="1"/>
</dbReference>
<dbReference type="CDD" id="cd13121">
    <property type="entry name" value="BF2867_like_C"/>
    <property type="match status" value="1"/>
</dbReference>
<reference evidence="1 8" key="2">
    <citation type="journal article" date="2019" name="Nat. Med.">
        <title>A library of human gut bacterial isolates paired with longitudinal multiomics data enables mechanistic microbiome research.</title>
        <authorList>
            <person name="Poyet M."/>
            <person name="Groussin M."/>
            <person name="Gibbons S.M."/>
            <person name="Avila-Pacheco J."/>
            <person name="Jiang X."/>
            <person name="Kearney S.M."/>
            <person name="Perrotta A.R."/>
            <person name="Berdy B."/>
            <person name="Zhao S."/>
            <person name="Lieberman T.D."/>
            <person name="Swanson P.K."/>
            <person name="Smith M."/>
            <person name="Roesemann S."/>
            <person name="Alexander J.E."/>
            <person name="Rich S.A."/>
            <person name="Livny J."/>
            <person name="Vlamakis H."/>
            <person name="Clish C."/>
            <person name="Bullock K."/>
            <person name="Deik A."/>
            <person name="Scott J."/>
            <person name="Pierce K.A."/>
            <person name="Xavier R.J."/>
            <person name="Alm E.J."/>
        </authorList>
    </citation>
    <scope>NUCLEOTIDE SEQUENCE [LARGE SCALE GENOMIC DNA]</scope>
    <source>
        <strain evidence="1 8">BIOML-A73</strain>
    </source>
</reference>
<dbReference type="EMBL" id="WDER01000040">
    <property type="protein sequence ID" value="KAB6081395.1"/>
    <property type="molecule type" value="Genomic_DNA"/>
</dbReference>
<dbReference type="EMBL" id="QSQU01000005">
    <property type="protein sequence ID" value="RGK65932.1"/>
    <property type="molecule type" value="Genomic_DNA"/>
</dbReference>
<evidence type="ECO:0000313" key="8">
    <source>
        <dbReference type="Proteomes" id="UP000474077"/>
    </source>
</evidence>
<evidence type="ECO:0000313" key="2">
    <source>
        <dbReference type="EMBL" id="RGK65932.1"/>
    </source>
</evidence>
<dbReference type="EMBL" id="QROO01000006">
    <property type="protein sequence ID" value="RHL40014.1"/>
    <property type="molecule type" value="Genomic_DNA"/>
</dbReference>
<dbReference type="AlphaFoldDB" id="A0A3E4NMC3"/>
<dbReference type="Gene3D" id="2.60.40.2620">
    <property type="entry name" value="Fimbrillin-like"/>
    <property type="match status" value="1"/>
</dbReference>
<proteinExistence type="predicted"/>
<sequence length="314" mass="35023">MRKVYFFAAALVATLTGCDNSEMNNITDSKQVAVEVTAGIEGVTTRMKNTTWQSGDEIGVFGTSGKMSYSNYRYQWTSGNAFKPYSNVIYYGDEEGQFTAYYPYAAAKDITDNKITRKLLEQYSTYLDDQIDFLYAEATGTKDDPQVDFQFKHKMSKVVLKLVPGNGYNSASGFASWWNIVFSNLHSQVSFNIKTGEVEPIGSAEELNFAYSAVWGFSGNYVAADNATYYTFIVCPGERVDGGMKVDLVYNNKYDGYTLHTTLFTGSQVFETEAGKEYTYTVTVNKTDLKVENAIISPWDPVTLPNDGKVDTTL</sequence>
<organism evidence="2 5">
    <name type="scientific">Bacteroides xylanisolvens</name>
    <dbReference type="NCBI Taxonomy" id="371601"/>
    <lineage>
        <taxon>Bacteria</taxon>
        <taxon>Pseudomonadati</taxon>
        <taxon>Bacteroidota</taxon>
        <taxon>Bacteroidia</taxon>
        <taxon>Bacteroidales</taxon>
        <taxon>Bacteroidaceae</taxon>
        <taxon>Bacteroides</taxon>
    </lineage>
</organism>
<accession>A0A3E4NMC3</accession>
<dbReference type="Proteomes" id="UP000284417">
    <property type="component" value="Unassembled WGS sequence"/>
</dbReference>
<dbReference type="Pfam" id="PF13149">
    <property type="entry name" value="Mfa_like_1"/>
    <property type="match status" value="1"/>
</dbReference>
<evidence type="ECO:0000313" key="7">
    <source>
        <dbReference type="Proteomes" id="UP000284495"/>
    </source>
</evidence>
<protein>
    <submittedName>
        <fullName evidence="2">Fimbrillin family protein</fullName>
    </submittedName>
</protein>
<dbReference type="CDD" id="cd13120">
    <property type="entry name" value="BF2867_like_N"/>
    <property type="match status" value="1"/>
</dbReference>
<dbReference type="EMBL" id="QROC01000024">
    <property type="protein sequence ID" value="RHK93004.1"/>
    <property type="molecule type" value="Genomic_DNA"/>
</dbReference>
<evidence type="ECO:0000313" key="6">
    <source>
        <dbReference type="Proteomes" id="UP000284417"/>
    </source>
</evidence>
<comment type="caution">
    <text evidence="2">The sequence shown here is derived from an EMBL/GenBank/DDBJ whole genome shotgun (WGS) entry which is preliminary data.</text>
</comment>
<evidence type="ECO:0000313" key="1">
    <source>
        <dbReference type="EMBL" id="KAB6081395.1"/>
    </source>
</evidence>
<evidence type="ECO:0000313" key="4">
    <source>
        <dbReference type="EMBL" id="RHL40014.1"/>
    </source>
</evidence>
<dbReference type="InterPro" id="IPR025049">
    <property type="entry name" value="Mfa-like_1"/>
</dbReference>
<dbReference type="RefSeq" id="WP_049702681.1">
    <property type="nucleotide sequence ID" value="NZ_AP031409.1"/>
</dbReference>
<dbReference type="Proteomes" id="UP000284495">
    <property type="component" value="Unassembled WGS sequence"/>
</dbReference>
<reference evidence="5 6" key="1">
    <citation type="submission" date="2018-08" db="EMBL/GenBank/DDBJ databases">
        <title>A genome reference for cultivated species of the human gut microbiota.</title>
        <authorList>
            <person name="Zou Y."/>
            <person name="Xue W."/>
            <person name="Luo G."/>
        </authorList>
    </citation>
    <scope>NUCLEOTIDE SEQUENCE [LARGE SCALE GENOMIC DNA]</scope>
    <source>
        <strain evidence="4 7">AF38-2</strain>
        <strain evidence="3 6">AF39-6AC</strain>
        <strain evidence="2 5">TF10-34</strain>
    </source>
</reference>
<dbReference type="PROSITE" id="PS51257">
    <property type="entry name" value="PROKAR_LIPOPROTEIN"/>
    <property type="match status" value="1"/>
</dbReference>
<dbReference type="Proteomes" id="UP000261210">
    <property type="component" value="Unassembled WGS sequence"/>
</dbReference>
<evidence type="ECO:0000313" key="3">
    <source>
        <dbReference type="EMBL" id="RHK93004.1"/>
    </source>
</evidence>
<gene>
    <name evidence="4" type="ORF">DW027_05890</name>
    <name evidence="3" type="ORF">DW042_16870</name>
    <name evidence="2" type="ORF">DXD03_04620</name>
    <name evidence="1" type="ORF">GA560_14640</name>
</gene>